<evidence type="ECO:0000313" key="3">
    <source>
        <dbReference type="EMBL" id="QKF94003.1"/>
    </source>
</evidence>
<dbReference type="PANTHER" id="PTHR24180">
    <property type="entry name" value="CYCLIN-DEPENDENT KINASE INHIBITOR 2C-RELATED"/>
    <property type="match status" value="1"/>
</dbReference>
<organism evidence="3 4">
    <name type="scientific">Fadolivirus FV1/VV64</name>
    <dbReference type="NCBI Taxonomy" id="3070911"/>
    <lineage>
        <taxon>Viruses</taxon>
        <taxon>Varidnaviria</taxon>
        <taxon>Bamfordvirae</taxon>
        <taxon>Nucleocytoviricota</taxon>
        <taxon>Megaviricetes</taxon>
        <taxon>Imitervirales</taxon>
        <taxon>Mimiviridae</taxon>
        <taxon>Klosneuvirinae</taxon>
        <taxon>Fadolivirus</taxon>
        <taxon>Fadolivirus algeromassiliense</taxon>
    </lineage>
</organism>
<dbReference type="InterPro" id="IPR036770">
    <property type="entry name" value="Ankyrin_rpt-contain_sf"/>
</dbReference>
<evidence type="ECO:0000256" key="1">
    <source>
        <dbReference type="ARBA" id="ARBA00022737"/>
    </source>
</evidence>
<name>A0A7D3QUC2_9VIRU</name>
<dbReference type="PANTHER" id="PTHR24180:SF57">
    <property type="entry name" value="ANKYRIN REPEAT DOMAIN-CONTAINING PROTEIN 39"/>
    <property type="match status" value="1"/>
</dbReference>
<dbReference type="EMBL" id="MT418680">
    <property type="protein sequence ID" value="QKF94003.1"/>
    <property type="molecule type" value="Genomic_DNA"/>
</dbReference>
<dbReference type="PROSITE" id="PS50297">
    <property type="entry name" value="ANK_REP_REGION"/>
    <property type="match status" value="1"/>
</dbReference>
<keyword evidence="1" id="KW-0677">Repeat</keyword>
<dbReference type="SUPFAM" id="SSF48403">
    <property type="entry name" value="Ankyrin repeat"/>
    <property type="match status" value="2"/>
</dbReference>
<dbReference type="InterPro" id="IPR051637">
    <property type="entry name" value="Ank_repeat_dom-contain_49"/>
</dbReference>
<evidence type="ECO:0000256" key="2">
    <source>
        <dbReference type="ARBA" id="ARBA00023043"/>
    </source>
</evidence>
<dbReference type="Proteomes" id="UP001162001">
    <property type="component" value="Segment"/>
</dbReference>
<evidence type="ECO:0000313" key="4">
    <source>
        <dbReference type="Proteomes" id="UP001162001"/>
    </source>
</evidence>
<protein>
    <submittedName>
        <fullName evidence="3">Ankyrin repeat domain-containing protein</fullName>
    </submittedName>
</protein>
<keyword evidence="4" id="KW-1185">Reference proteome</keyword>
<proteinExistence type="predicted"/>
<gene>
    <name evidence="3" type="ORF">Fadolivirus_1_545</name>
</gene>
<accession>A0A7D3QUC2</accession>
<dbReference type="Pfam" id="PF12796">
    <property type="entry name" value="Ank_2"/>
    <property type="match status" value="1"/>
</dbReference>
<keyword evidence="2" id="KW-0040">ANK repeat</keyword>
<reference evidence="3 4" key="1">
    <citation type="submission" date="2020-04" db="EMBL/GenBank/DDBJ databases">
        <title>Advantages and limits of metagenomic assembly and binning of a giant virus.</title>
        <authorList>
            <person name="Schulz F."/>
            <person name="Andreani J."/>
            <person name="Francis R."/>
            <person name="Boudjemaa H."/>
            <person name="Bou Khalil J.Y."/>
            <person name="Lee J."/>
            <person name="La Scola B."/>
            <person name="Woyke T."/>
        </authorList>
    </citation>
    <scope>NUCLEOTIDE SEQUENCE [LARGE SCALE GENOMIC DNA]</scope>
    <source>
        <strain evidence="3 4">FV1/VV64</strain>
    </source>
</reference>
<sequence>MLKPIPTQKRPFVPQPQRPFIPQTNIIKGFIPTKDIKPEYIDQMFMLMAEGDVNKIKNEISQKNIPLSIRNSNGESLLHIVLENTSLDMKENEKHELIKFLIDRGTPTNVFDANNVTPLHLAAKYQYASIVKLLLEYGADPDAVDSSNMTPLHYAAQGSIEVCEKPKKVGALIPKKEIKDVTQKEMKDLTVFLIDILSTTNFKRYLTHIKNTFTQIGEIFPFNFEEEENKFIKNITDIYSDNKKNDVEKRELIKSRIIELTSSLTNFVTSKLSESTKPISIGPHNTDGWGIDENTKILPKKTPEMTLLYTDQIIKDKIKNLKTNYTTFNNTNSEILEIIYGKAKNMHLLIYNIVQLNQNARLNRNINGRPQYAADGQFDVSNIDIIDHIMHENNQPFDFAELNIFGKIPDIHAGNTDEIINEILQDFTQYPVVQIIRGTKQNRELWKKNKIKLVPVEISDDSVRGIVQNPKIGNKIRVHDPTKGPIGQNDITPLGAPYPMNQFTQNFGRLPNVHYLYISKFYFHIKQIVKHQNVIDYNIKLLSKHLSSGFHYNIYHKIMSNILLSIYNICQNMSMAINEKAYINVNTTHLKNKFYTNFKNDINNTHPYAYLLEYCIDYCTEITNNIEDIANKFNSLYETYIKLIETMNSTIDFININSAMIYQKTFLTSTFTSDKIGEYNNIFDRPLRQFTLLPKSRDDYKKLFDGDLDLARKLFYESYAPTVDIKNYSTYMLPSNLNIMTSTPPPGTPPPNTLYLQENIFGSSNVTTIVQTQDPNSPNVSIETTQIPLPKAGLLIDEPNQIIDEQIHTFHKYNQLVSNINVKLQLKYGGQGLSKQNNKKVIDNKSTANILEPGINNNTIQMIGHFAMIKAPTSSDKESPAILPIGTLIDEYIYNIKMFIVQRLIEVFNNPQIKDGSGKLYVDSLPNVNNPTAPPSTPITTTNIIDAIKSNLKSSFNSIYPTNEQLNLIMLTTVAKITDELITLHIKNALYSGINNYVKILLDSTKIPTDYTKIFSGIFKADTGFDTKLNDLYDDIISIVYDQTKKQDYNMLLHTINVMEDENDIQNDDIKKKQHRIYNINYKLSSEIIEQQCFKIDTNVIKLLCERMRDVNKKDINGSTAIFYALDTLYKPLIETLIDGRLNVNIKNVTNFSNMTPYKYALTLYNTHNGSLIENSSSIKDIINKFTQPIYRQIKDNIMANPDYKNNVIRYMDIIFPQLIIMYNNLLYYYMKSYIGKWSYENQKSLDNILINKYNVISAIDHNVPIINKNITIDQSKKSIKLDSLNKKTDKLKKTINKIDNEIIHLTQILTYLKAEWDKQTLPHIKLNIQEKINNINETIKRLNIMKTNYDKDNTNIKTIVDGSNTPPPTTSGQSKIIADNINKELDTLIKTKQFLGIADKISKETVPETYEYIYKKISEIYNELSAKIVDDNKMYYGYEDYFLYNNIWKTTIENNSQMMSVFNIHPLIAIVQKKIISSLLNANTKTDIIQAHEDIKLLNTLYKEVFSPTISNMFDLPQNYNMEENYMLTEVLDIIKHIIKSVLCSSLYYSIVKILTKYVLSISPNEMQKILQNNDKYKIDKNYSTIITNIVTNILNPEYGTVSQTKPKLQSYIYDEMPNLLLKLKTKIYVDDLDAERSIKTVDDMFENIINILTSNTIITITKDSSFITNLNNYVFKYYKDIFELIIPKMKLVIDNYSRYIMNEGRYLDMIDVLSNQAIKEFNLLQ</sequence>
<dbReference type="SMART" id="SM00248">
    <property type="entry name" value="ANK"/>
    <property type="match status" value="4"/>
</dbReference>
<dbReference type="InterPro" id="IPR002110">
    <property type="entry name" value="Ankyrin_rpt"/>
</dbReference>
<dbReference type="PROSITE" id="PS50088">
    <property type="entry name" value="ANK_REPEAT"/>
    <property type="match status" value="1"/>
</dbReference>
<dbReference type="Gene3D" id="1.25.40.20">
    <property type="entry name" value="Ankyrin repeat-containing domain"/>
    <property type="match status" value="2"/>
</dbReference>